<feature type="domain" description="RING-type" evidence="3">
    <location>
        <begin position="245"/>
        <end position="292"/>
    </location>
</feature>
<dbReference type="STRING" id="101091.A0A1C7NP20"/>
<evidence type="ECO:0000256" key="1">
    <source>
        <dbReference type="PROSITE-ProRule" id="PRU00175"/>
    </source>
</evidence>
<dbReference type="OrthoDB" id="2122982at2759"/>
<dbReference type="GO" id="GO:0061630">
    <property type="term" value="F:ubiquitin protein ligase activity"/>
    <property type="evidence" value="ECO:0007669"/>
    <property type="project" value="InterPro"/>
</dbReference>
<dbReference type="CDD" id="cd16494">
    <property type="entry name" value="RING-CH-C4HC3_ZSWM2"/>
    <property type="match status" value="1"/>
</dbReference>
<dbReference type="InterPro" id="IPR001841">
    <property type="entry name" value="Znf_RING"/>
</dbReference>
<evidence type="ECO:0000256" key="2">
    <source>
        <dbReference type="SAM" id="MobiDB-lite"/>
    </source>
</evidence>
<dbReference type="InterPro" id="IPR039903">
    <property type="entry name" value="Zswim2"/>
</dbReference>
<dbReference type="Pfam" id="PF04434">
    <property type="entry name" value="SWIM"/>
    <property type="match status" value="1"/>
</dbReference>
<keyword evidence="6" id="KW-1185">Reference proteome</keyword>
<dbReference type="AlphaFoldDB" id="A0A1C7NP20"/>
<keyword evidence="1" id="KW-0862">Zinc</keyword>
<proteinExistence type="predicted"/>
<accession>A0A1C7NP20</accession>
<keyword evidence="1" id="KW-0479">Metal-binding</keyword>
<evidence type="ECO:0000259" key="3">
    <source>
        <dbReference type="PROSITE" id="PS50089"/>
    </source>
</evidence>
<comment type="caution">
    <text evidence="5">The sequence shown here is derived from an EMBL/GenBank/DDBJ whole genome shotgun (WGS) entry which is preliminary data.</text>
</comment>
<feature type="compositionally biased region" description="Basic and acidic residues" evidence="2">
    <location>
        <begin position="73"/>
        <end position="82"/>
    </location>
</feature>
<name>A0A1C7NP20_9FUNG</name>
<dbReference type="InParanoid" id="A0A1C7NP20"/>
<dbReference type="EMBL" id="LUGH01000035">
    <property type="protein sequence ID" value="OBZ90748.1"/>
    <property type="molecule type" value="Genomic_DNA"/>
</dbReference>
<reference evidence="5 6" key="1">
    <citation type="submission" date="2016-03" db="EMBL/GenBank/DDBJ databases">
        <title>Choanephora cucurbitarum.</title>
        <authorList>
            <person name="Min B."/>
            <person name="Park H."/>
            <person name="Park J.-H."/>
            <person name="Shin H.-D."/>
            <person name="Choi I.-G."/>
        </authorList>
    </citation>
    <scope>NUCLEOTIDE SEQUENCE [LARGE SCALE GENOMIC DNA]</scope>
    <source>
        <strain evidence="5 6">KUS-F28377</strain>
    </source>
</reference>
<dbReference type="InterPro" id="IPR013083">
    <property type="entry name" value="Znf_RING/FYVE/PHD"/>
</dbReference>
<feature type="region of interest" description="Disordered" evidence="2">
    <location>
        <begin position="1"/>
        <end position="92"/>
    </location>
</feature>
<dbReference type="Pfam" id="PF13639">
    <property type="entry name" value="zf-RING_2"/>
    <property type="match status" value="1"/>
</dbReference>
<dbReference type="Gene3D" id="3.30.40.10">
    <property type="entry name" value="Zinc/RING finger domain, C3HC4 (zinc finger)"/>
    <property type="match status" value="1"/>
</dbReference>
<dbReference type="PANTHER" id="PTHR21540">
    <property type="entry name" value="RING FINGER AND SWIM DOMAIN-CONTAINING PROTEIN 2"/>
    <property type="match status" value="1"/>
</dbReference>
<organism evidence="5 6">
    <name type="scientific">Choanephora cucurbitarum</name>
    <dbReference type="NCBI Taxonomy" id="101091"/>
    <lineage>
        <taxon>Eukaryota</taxon>
        <taxon>Fungi</taxon>
        <taxon>Fungi incertae sedis</taxon>
        <taxon>Mucoromycota</taxon>
        <taxon>Mucoromycotina</taxon>
        <taxon>Mucoromycetes</taxon>
        <taxon>Mucorales</taxon>
        <taxon>Mucorineae</taxon>
        <taxon>Choanephoraceae</taxon>
        <taxon>Choanephoroideae</taxon>
        <taxon>Choanephora</taxon>
    </lineage>
</organism>
<dbReference type="InterPro" id="IPR007527">
    <property type="entry name" value="Znf_SWIM"/>
</dbReference>
<dbReference type="SUPFAM" id="SSF57850">
    <property type="entry name" value="RING/U-box"/>
    <property type="match status" value="1"/>
</dbReference>
<protein>
    <submittedName>
        <fullName evidence="5">E3 ubiquitin-protein ligase Zswim2</fullName>
    </submittedName>
</protein>
<dbReference type="Proteomes" id="UP000093000">
    <property type="component" value="Unassembled WGS sequence"/>
</dbReference>
<dbReference type="PROSITE" id="PS50966">
    <property type="entry name" value="ZF_SWIM"/>
    <property type="match status" value="1"/>
</dbReference>
<dbReference type="GO" id="GO:0008270">
    <property type="term" value="F:zinc ion binding"/>
    <property type="evidence" value="ECO:0007669"/>
    <property type="project" value="UniProtKB-KW"/>
</dbReference>
<sequence>MSTTRASTRIRKTKSATESAAPKTEKKTAGTSKRKTAPADNETTTKKRKTKTEEKDSQKTNTKRTRRVLPKTKTAEAKPEKPKKTRKPKQKVTLPAEALNLSKEMQGRVLRAMKQRMFVLSRKTSELDSSVEIFDVAGSVGNMYTVTVDTRISCTCMDFGFRKSYCKHILMVLMKVYRLPLSDLMFQSLKTSREQRIAARQTGNTADPSVLVPEDIRKKIMTIFYHQDESLDTQTNRRPLDNNDCPICFEAFEEDKIDTIDFCRVCGNNIHKECFDMWASSKGSRVTCVYCRSNWYTNSNSKKSGKKATYELDSSHVNESGYANFAAELGLTKKRETTSFDSYDIDTI</sequence>
<dbReference type="PROSITE" id="PS50089">
    <property type="entry name" value="ZF_RING_2"/>
    <property type="match status" value="1"/>
</dbReference>
<dbReference type="PANTHER" id="PTHR21540:SF0">
    <property type="entry name" value="PHD FAMILY PROTEIN"/>
    <property type="match status" value="1"/>
</dbReference>
<gene>
    <name evidence="5" type="primary">Zswim2</name>
    <name evidence="5" type="ORF">A0J61_01212</name>
</gene>
<feature type="compositionally biased region" description="Basic residues" evidence="2">
    <location>
        <begin position="61"/>
        <end position="70"/>
    </location>
</feature>
<feature type="domain" description="SWIM-type" evidence="4">
    <location>
        <begin position="144"/>
        <end position="177"/>
    </location>
</feature>
<keyword evidence="1" id="KW-0863">Zinc-finger</keyword>
<evidence type="ECO:0000313" key="5">
    <source>
        <dbReference type="EMBL" id="OBZ90748.1"/>
    </source>
</evidence>
<evidence type="ECO:0000313" key="6">
    <source>
        <dbReference type="Proteomes" id="UP000093000"/>
    </source>
</evidence>
<evidence type="ECO:0000259" key="4">
    <source>
        <dbReference type="PROSITE" id="PS50966"/>
    </source>
</evidence>